<evidence type="ECO:0008006" key="6">
    <source>
        <dbReference type="Google" id="ProtNLM"/>
    </source>
</evidence>
<dbReference type="EMBL" id="CP011509">
    <property type="protein sequence ID" value="AKJ05419.1"/>
    <property type="molecule type" value="Genomic_DNA"/>
</dbReference>
<gene>
    <name evidence="4" type="ORF">AA314_07045</name>
</gene>
<dbReference type="Pfam" id="PF06452">
    <property type="entry name" value="CBM9_1"/>
    <property type="match status" value="1"/>
</dbReference>
<sequence length="853" mass="93251">MSRLAGMMAALAALAALPALAAAEGPGVGQFLQATHTTARIQADGKLDEPAWQQAPVFDAFVQTFPLANTAPSQRTQMRVLYDENNVYFGFHLQDSHPEQIIRKLGRRDQPPDSDAIQVVIDSAHDHRTGYAFKVTAGGVQADSLLFQDNKETLEWDAVWDGAAAMAPDGWTAEIIIPLRILRYPSAPVQTWGFAAQRTIARIHEESLSVFIPRDANGRVSRLGHLTGLEQLQSTRRLELTPYLATRMVMRPQFSDATLPEPRLLDPSADLGVDVKAALSSDLTLNATINPDFGQVEADQIILNLSTFEQYFPEKRPFFTQGMDLFQPVLGTDSPHQLFYSRRIGLDAPILGAAKLTGTVGKGLDVGFLDVLVAGAQRNNTDEARPDRSVRFNLTRPLHLGPDHELPATLPVPENYFVGVVRGAVGANSTVGARVSSAVPLTSLCTEAEAALPVPPPACAAQGGNAAAVDWDLHTADGTWAVQGQLEGSQVVGGPPSRTLRDGVVLERGAGGFGGYVAAGKLGGEPFRFDVNYRYASPTLDLNAVGFLRSQNQQIAGLGLHYTRPNGMAGLHRFDVDFTASQSWTTDERLLPRNGSAVLNVRGVFPGWYTLGTELGFTSLGYDVREISGTGLGFYRRPELYLALLWNTDESKSFIVNSFAAVGFNKQMDGSVKLGYGSTVSAIFRPNDWLETRLSLNVDRTVHGPRYLEPGEAEQYFFGDLRSEFASITLRQQWVVTPKLTLQAYAQLFTDFGRYGTFYEARSNGTTIRVDRDLVPTSYVGPTGFHDAALNLNLVLRWEYRLGSTLFFVYSRSQHEGPYPRGVTPPATLLPGNLLSGPANDALLVKWSYWWSV</sequence>
<dbReference type="Proteomes" id="UP000035579">
    <property type="component" value="Chromosome"/>
</dbReference>
<proteinExistence type="predicted"/>
<feature type="domain" description="DUF5916" evidence="3">
    <location>
        <begin position="237"/>
        <end position="346"/>
    </location>
</feature>
<accession>A0AAC8QDI1</accession>
<protein>
    <recommendedName>
        <fullName evidence="6">Carbohydrate binding protein with CBM9 domain</fullName>
    </recommendedName>
</protein>
<dbReference type="Gene3D" id="2.60.40.1190">
    <property type="match status" value="1"/>
</dbReference>
<dbReference type="GO" id="GO:0016052">
    <property type="term" value="P:carbohydrate catabolic process"/>
    <property type="evidence" value="ECO:0007669"/>
    <property type="project" value="InterPro"/>
</dbReference>
<organism evidence="4 5">
    <name type="scientific">Archangium gephyra</name>
    <dbReference type="NCBI Taxonomy" id="48"/>
    <lineage>
        <taxon>Bacteria</taxon>
        <taxon>Pseudomonadati</taxon>
        <taxon>Myxococcota</taxon>
        <taxon>Myxococcia</taxon>
        <taxon>Myxococcales</taxon>
        <taxon>Cystobacterineae</taxon>
        <taxon>Archangiaceae</taxon>
        <taxon>Archangium</taxon>
    </lineage>
</organism>
<evidence type="ECO:0000256" key="1">
    <source>
        <dbReference type="SAM" id="SignalP"/>
    </source>
</evidence>
<dbReference type="CDD" id="cd09618">
    <property type="entry name" value="CBM9_like_2"/>
    <property type="match status" value="1"/>
</dbReference>
<reference evidence="4 5" key="1">
    <citation type="submission" date="2015-05" db="EMBL/GenBank/DDBJ databases">
        <title>Genome assembly of Archangium gephyra DSM 2261.</title>
        <authorList>
            <person name="Sharma G."/>
            <person name="Subramanian S."/>
        </authorList>
    </citation>
    <scope>NUCLEOTIDE SEQUENCE [LARGE SCALE GENOMIC DNA]</scope>
    <source>
        <strain evidence="4 5">DSM 2261</strain>
    </source>
</reference>
<feature type="domain" description="Carbohydrate-binding" evidence="2">
    <location>
        <begin position="44"/>
        <end position="197"/>
    </location>
</feature>
<dbReference type="InterPro" id="IPR045670">
    <property type="entry name" value="DUF5916"/>
</dbReference>
<keyword evidence="1" id="KW-0732">Signal</keyword>
<evidence type="ECO:0000313" key="5">
    <source>
        <dbReference type="Proteomes" id="UP000035579"/>
    </source>
</evidence>
<feature type="signal peptide" evidence="1">
    <location>
        <begin position="1"/>
        <end position="21"/>
    </location>
</feature>
<dbReference type="Pfam" id="PF19313">
    <property type="entry name" value="DUF5916"/>
    <property type="match status" value="2"/>
</dbReference>
<evidence type="ECO:0000259" key="3">
    <source>
        <dbReference type="Pfam" id="PF19313"/>
    </source>
</evidence>
<dbReference type="GO" id="GO:0004553">
    <property type="term" value="F:hydrolase activity, hydrolyzing O-glycosyl compounds"/>
    <property type="evidence" value="ECO:0007669"/>
    <property type="project" value="InterPro"/>
</dbReference>
<dbReference type="GO" id="GO:0030246">
    <property type="term" value="F:carbohydrate binding"/>
    <property type="evidence" value="ECO:0007669"/>
    <property type="project" value="InterPro"/>
</dbReference>
<dbReference type="InterPro" id="IPR010502">
    <property type="entry name" value="Carb-bd_dom_fam9"/>
</dbReference>
<evidence type="ECO:0000313" key="4">
    <source>
        <dbReference type="EMBL" id="AKJ05419.1"/>
    </source>
</evidence>
<name>A0AAC8QDI1_9BACT</name>
<dbReference type="AlphaFoldDB" id="A0AAC8QDI1"/>
<feature type="domain" description="DUF5916" evidence="3">
    <location>
        <begin position="464"/>
        <end position="813"/>
    </location>
</feature>
<feature type="chain" id="PRO_5042272058" description="Carbohydrate binding protein with CBM9 domain" evidence="1">
    <location>
        <begin position="22"/>
        <end position="853"/>
    </location>
</feature>
<evidence type="ECO:0000259" key="2">
    <source>
        <dbReference type="Pfam" id="PF06452"/>
    </source>
</evidence>
<dbReference type="KEGG" id="age:AA314_07045"/>
<dbReference type="RefSeq" id="WP_245682680.1">
    <property type="nucleotide sequence ID" value="NZ_CP011509.1"/>
</dbReference>
<dbReference type="SUPFAM" id="SSF49344">
    <property type="entry name" value="CBD9-like"/>
    <property type="match status" value="1"/>
</dbReference>